<protein>
    <submittedName>
        <fullName evidence="1">Uncharacterized protein</fullName>
    </submittedName>
</protein>
<accession>A0A542YQZ4</accession>
<organism evidence="1 2">
    <name type="scientific">Ornithinicoccus hortensis</name>
    <dbReference type="NCBI Taxonomy" id="82346"/>
    <lineage>
        <taxon>Bacteria</taxon>
        <taxon>Bacillati</taxon>
        <taxon>Actinomycetota</taxon>
        <taxon>Actinomycetes</taxon>
        <taxon>Micrococcales</taxon>
        <taxon>Intrasporangiaceae</taxon>
        <taxon>Ornithinicoccus</taxon>
    </lineage>
</organism>
<sequence length="152" mass="17110">MDTAAAVPLSIERTLEGFFAQSRMLRHPAMWTRSHGVRRKLERYLDLECERFLTDSEKVLVHAERQLHSLGAVVRVAGPETLLHALPGFLGQRWLPRHPALARVQIMVVSEIVSYLPTAGILDRRRVACSILEVEAQVIRARQVLAEAADPT</sequence>
<comment type="caution">
    <text evidence="1">The sequence shown here is derived from an EMBL/GenBank/DDBJ whole genome shotgun (WGS) entry which is preliminary data.</text>
</comment>
<proteinExistence type="predicted"/>
<dbReference type="RefSeq" id="WP_141784629.1">
    <property type="nucleotide sequence ID" value="NZ_BAAAIK010000002.1"/>
</dbReference>
<dbReference type="OrthoDB" id="4944087at2"/>
<reference evidence="1 2" key="1">
    <citation type="submission" date="2019-06" db="EMBL/GenBank/DDBJ databases">
        <title>Sequencing the genomes of 1000 actinobacteria strains.</title>
        <authorList>
            <person name="Klenk H.-P."/>
        </authorList>
    </citation>
    <scope>NUCLEOTIDE SEQUENCE [LARGE SCALE GENOMIC DNA]</scope>
    <source>
        <strain evidence="1 2">DSM 12335</strain>
    </source>
</reference>
<keyword evidence="2" id="KW-1185">Reference proteome</keyword>
<gene>
    <name evidence="1" type="ORF">FB467_1610</name>
</gene>
<dbReference type="EMBL" id="VFOP01000001">
    <property type="protein sequence ID" value="TQL50499.1"/>
    <property type="molecule type" value="Genomic_DNA"/>
</dbReference>
<dbReference type="Proteomes" id="UP000319516">
    <property type="component" value="Unassembled WGS sequence"/>
</dbReference>
<name>A0A542YQZ4_9MICO</name>
<evidence type="ECO:0000313" key="2">
    <source>
        <dbReference type="Proteomes" id="UP000319516"/>
    </source>
</evidence>
<evidence type="ECO:0000313" key="1">
    <source>
        <dbReference type="EMBL" id="TQL50499.1"/>
    </source>
</evidence>
<dbReference type="AlphaFoldDB" id="A0A542YQZ4"/>